<protein>
    <submittedName>
        <fullName evidence="1">Gliding motility lipoprotein GldD</fullName>
    </submittedName>
</protein>
<proteinExistence type="predicted"/>
<dbReference type="Pfam" id="PF25593">
    <property type="entry name" value="GldD_lipo"/>
    <property type="match status" value="1"/>
</dbReference>
<dbReference type="NCBIfam" id="TIGR03512">
    <property type="entry name" value="GldD_lipo"/>
    <property type="match status" value="1"/>
</dbReference>
<dbReference type="EMBL" id="BMWY01000004">
    <property type="protein sequence ID" value="GGZ55365.1"/>
    <property type="molecule type" value="Genomic_DNA"/>
</dbReference>
<evidence type="ECO:0000313" key="1">
    <source>
        <dbReference type="EMBL" id="GGZ55365.1"/>
    </source>
</evidence>
<organism evidence="1 2">
    <name type="scientific">Mesonia mobilis</name>
    <dbReference type="NCBI Taxonomy" id="369791"/>
    <lineage>
        <taxon>Bacteria</taxon>
        <taxon>Pseudomonadati</taxon>
        <taxon>Bacteroidota</taxon>
        <taxon>Flavobacteriia</taxon>
        <taxon>Flavobacteriales</taxon>
        <taxon>Flavobacteriaceae</taxon>
        <taxon>Mesonia</taxon>
    </lineage>
</organism>
<dbReference type="InterPro" id="IPR019850">
    <property type="entry name" value="GldD-like"/>
</dbReference>
<gene>
    <name evidence="1" type="primary">gldD</name>
    <name evidence="1" type="ORF">GCM10008088_16170</name>
</gene>
<dbReference type="Proteomes" id="UP000615593">
    <property type="component" value="Unassembled WGS sequence"/>
</dbReference>
<keyword evidence="2" id="KW-1185">Reference proteome</keyword>
<keyword evidence="1" id="KW-0449">Lipoprotein</keyword>
<reference evidence="2" key="1">
    <citation type="journal article" date="2019" name="Int. J. Syst. Evol. Microbiol.">
        <title>The Global Catalogue of Microorganisms (GCM) 10K type strain sequencing project: providing services to taxonomists for standard genome sequencing and annotation.</title>
        <authorList>
            <consortium name="The Broad Institute Genomics Platform"/>
            <consortium name="The Broad Institute Genome Sequencing Center for Infectious Disease"/>
            <person name="Wu L."/>
            <person name="Ma J."/>
        </authorList>
    </citation>
    <scope>NUCLEOTIDE SEQUENCE [LARGE SCALE GENOMIC DNA]</scope>
    <source>
        <strain evidence="2">KCTC 12708</strain>
    </source>
</reference>
<sequence length="176" mass="20180">MGCEKSYQPKPKGFLALDYPEAEYKKIQLPCPYTFEINKQVEVKASVTNNPCWVDLEYPALKGTIFITYRPVRDNLEALLIDGQKLPLQHTIKADEIEGDTYINKKNNTYGTFYEVKGDAASQAQFYITDSVNHFLTGSIYFKTQPNYDSIVPAANYLANDIRRIMESTKWAEIQE</sequence>
<comment type="caution">
    <text evidence="1">The sequence shown here is derived from an EMBL/GenBank/DDBJ whole genome shotgun (WGS) entry which is preliminary data.</text>
</comment>
<name>A0ABQ3BUX0_9FLAO</name>
<evidence type="ECO:0000313" key="2">
    <source>
        <dbReference type="Proteomes" id="UP000615593"/>
    </source>
</evidence>
<accession>A0ABQ3BUX0</accession>